<feature type="transmembrane region" description="Helical" evidence="5">
    <location>
        <begin position="201"/>
        <end position="217"/>
    </location>
</feature>
<evidence type="ECO:0000256" key="1">
    <source>
        <dbReference type="ARBA" id="ARBA00004141"/>
    </source>
</evidence>
<evidence type="ECO:0000313" key="8">
    <source>
        <dbReference type="Proteomes" id="UP000249499"/>
    </source>
</evidence>
<gene>
    <name evidence="7" type="ORF">PR017_21475</name>
</gene>
<organism evidence="7 8">
    <name type="scientific">Rhizobium tumorigenes</name>
    <dbReference type="NCBI Taxonomy" id="2041385"/>
    <lineage>
        <taxon>Bacteria</taxon>
        <taxon>Pseudomonadati</taxon>
        <taxon>Pseudomonadota</taxon>
        <taxon>Alphaproteobacteria</taxon>
        <taxon>Hyphomicrobiales</taxon>
        <taxon>Rhizobiaceae</taxon>
        <taxon>Rhizobium/Agrobacterium group</taxon>
        <taxon>Rhizobium</taxon>
    </lineage>
</organism>
<reference evidence="8" key="2">
    <citation type="journal article" date="2023" name="MicrobiologyOpen">
        <title>Genomics of the tumorigenes clade of the family Rhizobiaceae and description of Rhizobium rhododendri sp. nov.</title>
        <authorList>
            <person name="Kuzmanovic N."/>
            <person name="diCenzo G.C."/>
            <person name="Bunk B."/>
            <person name="Sproeer C."/>
            <person name="Fruehling A."/>
            <person name="Neumann-Schaal M."/>
            <person name="Overmann J."/>
            <person name="Smalla K."/>
        </authorList>
    </citation>
    <scope>NUCLEOTIDE SEQUENCE [LARGE SCALE GENOMIC DNA]</scope>
    <source>
        <strain evidence="8">1078</strain>
        <plasmid evidence="8">pRt1078</plasmid>
    </source>
</reference>
<feature type="transmembrane region" description="Helical" evidence="5">
    <location>
        <begin position="176"/>
        <end position="194"/>
    </location>
</feature>
<feature type="domain" description="O-antigen ligase-related" evidence="6">
    <location>
        <begin position="207"/>
        <end position="352"/>
    </location>
</feature>
<name>A0AAF1KPK1_9HYPH</name>
<dbReference type="GO" id="GO:0016874">
    <property type="term" value="F:ligase activity"/>
    <property type="evidence" value="ECO:0007669"/>
    <property type="project" value="UniProtKB-KW"/>
</dbReference>
<evidence type="ECO:0000259" key="6">
    <source>
        <dbReference type="Pfam" id="PF04932"/>
    </source>
</evidence>
<keyword evidence="7" id="KW-0436">Ligase</keyword>
<accession>A0AAF1KPK1</accession>
<keyword evidence="7" id="KW-0614">Plasmid</keyword>
<feature type="transmembrane region" description="Helical" evidence="5">
    <location>
        <begin position="340"/>
        <end position="362"/>
    </location>
</feature>
<geneLocation type="plasmid" evidence="7 8">
    <name>pRt1078</name>
</geneLocation>
<reference evidence="7 8" key="1">
    <citation type="journal article" date="2018" name="Sci. Rep.">
        <title>Rhizobium tumorigenes sp. nov., a novel plant tumorigenic bacterium isolated from cane gall tumors on thornless blackberry.</title>
        <authorList>
            <person name="Kuzmanovi N."/>
            <person name="Smalla K."/>
            <person name="Gronow S."/>
            <person name="PuBawska J."/>
        </authorList>
    </citation>
    <scope>NUCLEOTIDE SEQUENCE [LARGE SCALE GENOMIC DNA]</scope>
    <source>
        <strain evidence="7 8">1078</strain>
    </source>
</reference>
<keyword evidence="2 5" id="KW-0812">Transmembrane</keyword>
<evidence type="ECO:0000256" key="5">
    <source>
        <dbReference type="SAM" id="Phobius"/>
    </source>
</evidence>
<dbReference type="AlphaFoldDB" id="A0AAF1KPK1"/>
<dbReference type="RefSeq" id="WP_133255617.1">
    <property type="nucleotide sequence ID" value="NZ_CP117256.1"/>
</dbReference>
<dbReference type="InterPro" id="IPR007016">
    <property type="entry name" value="O-antigen_ligase-rel_domated"/>
</dbReference>
<keyword evidence="4 5" id="KW-0472">Membrane</keyword>
<dbReference type="EMBL" id="CP117256">
    <property type="protein sequence ID" value="WFR97740.1"/>
    <property type="molecule type" value="Genomic_DNA"/>
</dbReference>
<sequence>MTSPIQTTSFEKLLFVLSVLFFSYVMLGGMPFESRGDTSVATVADFQEGNAFRQFFYLTFFALTTVLAIRSRGLDYFKLYSPMFVVLFAYSALSISWAVRPDIGGRKLVLAIIFIIIVVNWFALLGSRAVLKNLTFTLGLLIILSVIAVFVVPAWAKHPPGETDPALVGMWRGLFTHKNHAAAACAIALILFGYRWALRKQWIDLIVFLLSVVFLLGSGGKTALGFSFPSLIAALVFRNYAKKEAVSTVVIAIVVMLFLIVPIFGMLFADKIIQIFSDPMAFTGRIQIWTLTLEYINDHPWFGSGYGSFWQLGDSSLLDTYSAEPWLAGTFHAHNGYIELALMLGIPGAILALIPTVAIPLVQVFRKARYNANLCGLMFGWLLFSVLFNLLEAQIFTKDWEVWLIQVVLCINLRVIPRVYVPNLGSLVPRKIGQEFNRPIAAE</sequence>
<feature type="transmembrane region" description="Helical" evidence="5">
    <location>
        <begin position="12"/>
        <end position="32"/>
    </location>
</feature>
<evidence type="ECO:0000313" key="7">
    <source>
        <dbReference type="EMBL" id="WFR97740.1"/>
    </source>
</evidence>
<proteinExistence type="predicted"/>
<feature type="transmembrane region" description="Helical" evidence="5">
    <location>
        <begin position="248"/>
        <end position="269"/>
    </location>
</feature>
<dbReference type="PANTHER" id="PTHR37422:SF13">
    <property type="entry name" value="LIPOPOLYSACCHARIDE BIOSYNTHESIS PROTEIN PA4999-RELATED"/>
    <property type="match status" value="1"/>
</dbReference>
<feature type="transmembrane region" description="Helical" evidence="5">
    <location>
        <begin position="374"/>
        <end position="391"/>
    </location>
</feature>
<evidence type="ECO:0000256" key="4">
    <source>
        <dbReference type="ARBA" id="ARBA00023136"/>
    </source>
</evidence>
<feature type="transmembrane region" description="Helical" evidence="5">
    <location>
        <begin position="52"/>
        <end position="69"/>
    </location>
</feature>
<dbReference type="KEGG" id="rtu:PR017_21475"/>
<evidence type="ECO:0000256" key="2">
    <source>
        <dbReference type="ARBA" id="ARBA00022692"/>
    </source>
</evidence>
<keyword evidence="3 5" id="KW-1133">Transmembrane helix</keyword>
<dbReference type="GO" id="GO:0016020">
    <property type="term" value="C:membrane"/>
    <property type="evidence" value="ECO:0007669"/>
    <property type="project" value="UniProtKB-SubCell"/>
</dbReference>
<comment type="subcellular location">
    <subcellularLocation>
        <location evidence="1">Membrane</location>
        <topology evidence="1">Multi-pass membrane protein</topology>
    </subcellularLocation>
</comment>
<feature type="transmembrane region" description="Helical" evidence="5">
    <location>
        <begin position="105"/>
        <end position="124"/>
    </location>
</feature>
<dbReference type="Pfam" id="PF04932">
    <property type="entry name" value="Wzy_C"/>
    <property type="match status" value="1"/>
</dbReference>
<dbReference type="Proteomes" id="UP000249499">
    <property type="component" value="Plasmid pRt1078"/>
</dbReference>
<evidence type="ECO:0000256" key="3">
    <source>
        <dbReference type="ARBA" id="ARBA00022989"/>
    </source>
</evidence>
<feature type="transmembrane region" description="Helical" evidence="5">
    <location>
        <begin position="81"/>
        <end position="99"/>
    </location>
</feature>
<keyword evidence="8" id="KW-1185">Reference proteome</keyword>
<dbReference type="PANTHER" id="PTHR37422">
    <property type="entry name" value="TEICHURONIC ACID BIOSYNTHESIS PROTEIN TUAE"/>
    <property type="match status" value="1"/>
</dbReference>
<dbReference type="InterPro" id="IPR051533">
    <property type="entry name" value="WaaL-like"/>
</dbReference>
<feature type="transmembrane region" description="Helical" evidence="5">
    <location>
        <begin position="136"/>
        <end position="156"/>
    </location>
</feature>
<protein>
    <submittedName>
        <fullName evidence="7">O-antigen ligase family protein</fullName>
    </submittedName>
</protein>